<reference evidence="2 3" key="1">
    <citation type="journal article" date="2020" name="Mol. Biol. Evol.">
        <title>Distinct Expression and Methylation Patterns for Genes with Different Fates following a Single Whole-Genome Duplication in Flowering Plants.</title>
        <authorList>
            <person name="Shi T."/>
            <person name="Rahmani R.S."/>
            <person name="Gugger P.F."/>
            <person name="Wang M."/>
            <person name="Li H."/>
            <person name="Zhang Y."/>
            <person name="Li Z."/>
            <person name="Wang Q."/>
            <person name="Van de Peer Y."/>
            <person name="Marchal K."/>
            <person name="Chen J."/>
        </authorList>
    </citation>
    <scope>NUCLEOTIDE SEQUENCE [LARGE SCALE GENOMIC DNA]</scope>
    <source>
        <tissue evidence="2">Leaf</tissue>
    </source>
</reference>
<proteinExistence type="predicted"/>
<dbReference type="Pfam" id="PF05097">
    <property type="entry name" value="DUF688"/>
    <property type="match status" value="1"/>
</dbReference>
<evidence type="ECO:0000313" key="3">
    <source>
        <dbReference type="Proteomes" id="UP000607653"/>
    </source>
</evidence>
<organism evidence="2 3">
    <name type="scientific">Nelumbo nucifera</name>
    <name type="common">Sacred lotus</name>
    <dbReference type="NCBI Taxonomy" id="4432"/>
    <lineage>
        <taxon>Eukaryota</taxon>
        <taxon>Viridiplantae</taxon>
        <taxon>Streptophyta</taxon>
        <taxon>Embryophyta</taxon>
        <taxon>Tracheophyta</taxon>
        <taxon>Spermatophyta</taxon>
        <taxon>Magnoliopsida</taxon>
        <taxon>Proteales</taxon>
        <taxon>Nelumbonaceae</taxon>
        <taxon>Nelumbo</taxon>
    </lineage>
</organism>
<dbReference type="AlphaFoldDB" id="A0A822XM06"/>
<comment type="caution">
    <text evidence="2">The sequence shown here is derived from an EMBL/GenBank/DDBJ whole genome shotgun (WGS) entry which is preliminary data.</text>
</comment>
<feature type="compositionally biased region" description="Acidic residues" evidence="1">
    <location>
        <begin position="41"/>
        <end position="77"/>
    </location>
</feature>
<evidence type="ECO:0000256" key="1">
    <source>
        <dbReference type="SAM" id="MobiDB-lite"/>
    </source>
</evidence>
<feature type="region of interest" description="Disordered" evidence="1">
    <location>
        <begin position="1"/>
        <end position="77"/>
    </location>
</feature>
<keyword evidence="3" id="KW-1185">Reference proteome</keyword>
<accession>A0A822XM06</accession>
<name>A0A822XM06_NELNU</name>
<dbReference type="InterPro" id="IPR007789">
    <property type="entry name" value="DUF688"/>
</dbReference>
<gene>
    <name evidence="2" type="ORF">HUJ06_021562</name>
</gene>
<protein>
    <submittedName>
        <fullName evidence="2">Uncharacterized protein</fullName>
    </submittedName>
</protein>
<dbReference type="EMBL" id="DUZY01000001">
    <property type="protein sequence ID" value="DAD20099.1"/>
    <property type="molecule type" value="Genomic_DNA"/>
</dbReference>
<sequence length="140" mass="15720">MPFSWERSPGMPKDIEKSGLFAESPLPPKLPPMASSGESACDNDDDDKLVDDNNDDEDNNSTDCDDDTDADDDEVLSSDVIDDNFSISKSIDIVDSMNLWVRGLEHEGLEMVESRGNHWLLLTQFLQRRKCIRGSFFCLS</sequence>
<evidence type="ECO:0000313" key="2">
    <source>
        <dbReference type="EMBL" id="DAD20099.1"/>
    </source>
</evidence>
<dbReference type="Proteomes" id="UP000607653">
    <property type="component" value="Unassembled WGS sequence"/>
</dbReference>